<name>A0A915EGN6_9BILA</name>
<reference evidence="3" key="1">
    <citation type="submission" date="2022-11" db="UniProtKB">
        <authorList>
            <consortium name="WormBaseParasite"/>
        </authorList>
    </citation>
    <scope>IDENTIFICATION</scope>
</reference>
<sequence>MPTDLPVRRIYVHGRPVWILRIPSGSGASSYAAPNYPSYSQYSPAPAAQYQRPPEPYYYPSSQPSAAQPQQNYYPTAPQQQQQPQTFYVPAVQQQQQTALPYQAPQTPAPQPLSYPISAPQALPALPPALHKRLNNLCLLNHYLH</sequence>
<evidence type="ECO:0000313" key="2">
    <source>
        <dbReference type="Proteomes" id="UP000887574"/>
    </source>
</evidence>
<feature type="region of interest" description="Disordered" evidence="1">
    <location>
        <begin position="42"/>
        <end position="85"/>
    </location>
</feature>
<proteinExistence type="predicted"/>
<dbReference type="WBParaSite" id="jg6144.1">
    <property type="protein sequence ID" value="jg6144.1"/>
    <property type="gene ID" value="jg6144"/>
</dbReference>
<dbReference type="AlphaFoldDB" id="A0A915EGN6"/>
<protein>
    <submittedName>
        <fullName evidence="3">Uncharacterized protein</fullName>
    </submittedName>
</protein>
<evidence type="ECO:0000313" key="3">
    <source>
        <dbReference type="WBParaSite" id="jg6144.1"/>
    </source>
</evidence>
<dbReference type="Proteomes" id="UP000887574">
    <property type="component" value="Unplaced"/>
</dbReference>
<accession>A0A915EGN6</accession>
<evidence type="ECO:0000256" key="1">
    <source>
        <dbReference type="SAM" id="MobiDB-lite"/>
    </source>
</evidence>
<organism evidence="2 3">
    <name type="scientific">Ditylenchus dipsaci</name>
    <dbReference type="NCBI Taxonomy" id="166011"/>
    <lineage>
        <taxon>Eukaryota</taxon>
        <taxon>Metazoa</taxon>
        <taxon>Ecdysozoa</taxon>
        <taxon>Nematoda</taxon>
        <taxon>Chromadorea</taxon>
        <taxon>Rhabditida</taxon>
        <taxon>Tylenchina</taxon>
        <taxon>Tylenchomorpha</taxon>
        <taxon>Sphaerularioidea</taxon>
        <taxon>Anguinidae</taxon>
        <taxon>Anguininae</taxon>
        <taxon>Ditylenchus</taxon>
    </lineage>
</organism>
<keyword evidence="2" id="KW-1185">Reference proteome</keyword>